<dbReference type="OrthoDB" id="333383at2"/>
<sequence>MVTETFAKSFADTWAAAWNAHNLDAILSHYSDNFTIETPMAAKLLAGNEGVVHGKEAVREYWQIGLQRIPDLHFEILDVLTGINSLTIYYINTATGRKSAESLFFNDTGKIHRAFVMYS</sequence>
<dbReference type="InterPro" id="IPR032710">
    <property type="entry name" value="NTF2-like_dom_sf"/>
</dbReference>
<gene>
    <name evidence="2" type="ORF">HYN48_09075</name>
</gene>
<proteinExistence type="predicted"/>
<reference evidence="2 3" key="1">
    <citation type="submission" date="2018-04" db="EMBL/GenBank/DDBJ databases">
        <title>Genome sequencing of Flavobacterium sp. HYN0048.</title>
        <authorList>
            <person name="Yi H."/>
            <person name="Baek C."/>
        </authorList>
    </citation>
    <scope>NUCLEOTIDE SEQUENCE [LARGE SCALE GENOMIC DNA]</scope>
    <source>
        <strain evidence="2 3">HYN0048</strain>
    </source>
</reference>
<dbReference type="SUPFAM" id="SSF54427">
    <property type="entry name" value="NTF2-like"/>
    <property type="match status" value="1"/>
</dbReference>
<dbReference type="Gene3D" id="3.10.450.50">
    <property type="match status" value="1"/>
</dbReference>
<keyword evidence="3" id="KW-1185">Reference proteome</keyword>
<evidence type="ECO:0000313" key="2">
    <source>
        <dbReference type="EMBL" id="AWA30220.1"/>
    </source>
</evidence>
<dbReference type="RefSeq" id="WP_108370862.1">
    <property type="nucleotide sequence ID" value="NZ_CP028811.1"/>
</dbReference>
<protein>
    <submittedName>
        <fullName evidence="2">Nuclear transport factor 2 family protein</fullName>
    </submittedName>
</protein>
<evidence type="ECO:0000313" key="3">
    <source>
        <dbReference type="Proteomes" id="UP000244193"/>
    </source>
</evidence>
<dbReference type="EMBL" id="CP028811">
    <property type="protein sequence ID" value="AWA30220.1"/>
    <property type="molecule type" value="Genomic_DNA"/>
</dbReference>
<organism evidence="2 3">
    <name type="scientific">Flavobacterium magnum</name>
    <dbReference type="NCBI Taxonomy" id="2162713"/>
    <lineage>
        <taxon>Bacteria</taxon>
        <taxon>Pseudomonadati</taxon>
        <taxon>Bacteroidota</taxon>
        <taxon>Flavobacteriia</taxon>
        <taxon>Flavobacteriales</taxon>
        <taxon>Flavobacteriaceae</taxon>
        <taxon>Flavobacterium</taxon>
    </lineage>
</organism>
<dbReference type="Pfam" id="PF12680">
    <property type="entry name" value="SnoaL_2"/>
    <property type="match status" value="1"/>
</dbReference>
<dbReference type="AlphaFoldDB" id="A0A2S0RFZ6"/>
<feature type="domain" description="SnoaL-like" evidence="1">
    <location>
        <begin position="13"/>
        <end position="97"/>
    </location>
</feature>
<dbReference type="KEGG" id="fmg:HYN48_09075"/>
<accession>A0A2S0RFZ6</accession>
<name>A0A2S0RFZ6_9FLAO</name>
<evidence type="ECO:0000259" key="1">
    <source>
        <dbReference type="Pfam" id="PF12680"/>
    </source>
</evidence>
<dbReference type="InterPro" id="IPR037401">
    <property type="entry name" value="SnoaL-like"/>
</dbReference>
<dbReference type="Proteomes" id="UP000244193">
    <property type="component" value="Chromosome"/>
</dbReference>